<dbReference type="InterPro" id="IPR052038">
    <property type="entry name" value="Type-VII_TA_antitoxin"/>
</dbReference>
<name>A0A7L5JLY6_9BACT</name>
<feature type="domain" description="Polymerase beta nucleotidyltransferase" evidence="8">
    <location>
        <begin position="13"/>
        <end position="97"/>
    </location>
</feature>
<keyword evidence="5" id="KW-0547">Nucleotide-binding</keyword>
<dbReference type="SUPFAM" id="SSF81301">
    <property type="entry name" value="Nucleotidyltransferase"/>
    <property type="match status" value="1"/>
</dbReference>
<comment type="cofactor">
    <cofactor evidence="1">
        <name>Mg(2+)</name>
        <dbReference type="ChEBI" id="CHEBI:18420"/>
    </cofactor>
</comment>
<dbReference type="CDD" id="cd05403">
    <property type="entry name" value="NT_KNTase_like"/>
    <property type="match status" value="1"/>
</dbReference>
<keyword evidence="2 9" id="KW-0808">Transferase</keyword>
<evidence type="ECO:0000256" key="7">
    <source>
        <dbReference type="ARBA" id="ARBA00022842"/>
    </source>
</evidence>
<keyword evidence="7" id="KW-0460">Magnesium</keyword>
<evidence type="ECO:0000256" key="2">
    <source>
        <dbReference type="ARBA" id="ARBA00022679"/>
    </source>
</evidence>
<evidence type="ECO:0000313" key="9">
    <source>
        <dbReference type="EMBL" id="QKJ26166.1"/>
    </source>
</evidence>
<proteinExistence type="predicted"/>
<dbReference type="Gene3D" id="3.30.460.10">
    <property type="entry name" value="Beta Polymerase, domain 2"/>
    <property type="match status" value="1"/>
</dbReference>
<evidence type="ECO:0000256" key="5">
    <source>
        <dbReference type="ARBA" id="ARBA00022741"/>
    </source>
</evidence>
<protein>
    <submittedName>
        <fullName evidence="9">Nucleotidyltransferase domain-containing protein</fullName>
    </submittedName>
</protein>
<dbReference type="PANTHER" id="PTHR33571">
    <property type="entry name" value="SSL8005 PROTEIN"/>
    <property type="match status" value="1"/>
</dbReference>
<keyword evidence="6" id="KW-0067">ATP-binding</keyword>
<dbReference type="GO" id="GO:0016779">
    <property type="term" value="F:nucleotidyltransferase activity"/>
    <property type="evidence" value="ECO:0007669"/>
    <property type="project" value="UniProtKB-KW"/>
</dbReference>
<dbReference type="EMBL" id="CP054051">
    <property type="protein sequence ID" value="QKJ26166.1"/>
    <property type="molecule type" value="Genomic_DNA"/>
</dbReference>
<organism evidence="9 10">
    <name type="scientific">Aliarcobacter cibarius</name>
    <dbReference type="NCBI Taxonomy" id="255507"/>
    <lineage>
        <taxon>Bacteria</taxon>
        <taxon>Pseudomonadati</taxon>
        <taxon>Campylobacterota</taxon>
        <taxon>Epsilonproteobacteria</taxon>
        <taxon>Campylobacterales</taxon>
        <taxon>Arcobacteraceae</taxon>
        <taxon>Aliarcobacter</taxon>
    </lineage>
</organism>
<evidence type="ECO:0000313" key="10">
    <source>
        <dbReference type="Proteomes" id="UP000509513"/>
    </source>
</evidence>
<reference evidence="9 10" key="1">
    <citation type="submission" date="2020-05" db="EMBL/GenBank/DDBJ databases">
        <title>Complete genome sequencing of Campylobacter and Arcobacter type strains.</title>
        <authorList>
            <person name="Miller W.G."/>
            <person name="Yee E."/>
        </authorList>
    </citation>
    <scope>NUCLEOTIDE SEQUENCE [LARGE SCALE GENOMIC DNA]</scope>
    <source>
        <strain evidence="9 10">LMG 21996</strain>
    </source>
</reference>
<dbReference type="RefSeq" id="WP_176325356.1">
    <property type="nucleotide sequence ID" value="NZ_CP054051.1"/>
</dbReference>
<dbReference type="AlphaFoldDB" id="A0A7L5JLY6"/>
<dbReference type="InterPro" id="IPR041633">
    <property type="entry name" value="Polbeta"/>
</dbReference>
<dbReference type="PANTHER" id="PTHR33571:SF14">
    <property type="entry name" value="PROTEIN ADENYLYLTRANSFERASE MJ0435-RELATED"/>
    <property type="match status" value="1"/>
</dbReference>
<accession>A0A7L5JLY6</accession>
<evidence type="ECO:0000259" key="8">
    <source>
        <dbReference type="Pfam" id="PF18765"/>
    </source>
</evidence>
<dbReference type="GO" id="GO:0005524">
    <property type="term" value="F:ATP binding"/>
    <property type="evidence" value="ECO:0007669"/>
    <property type="project" value="UniProtKB-KW"/>
</dbReference>
<sequence>MNKEIILNCLKNNLQQFKEKYNIEQIGLFGSYARDEATKESDIDIFVKMPPKIFDMFAIKDLIENELGKKVDLIREHTHIKPLLLKRINRDIIYVKDIYDELYLHDPKDYTFNCFWQTPFPAKQKVTLIIRNYLGTMNKQDIHTLCKKFGKDRVLQELNNKYYSTDKLN</sequence>
<evidence type="ECO:0000256" key="1">
    <source>
        <dbReference type="ARBA" id="ARBA00001946"/>
    </source>
</evidence>
<keyword evidence="4" id="KW-0479">Metal-binding</keyword>
<dbReference type="Pfam" id="PF18765">
    <property type="entry name" value="Polbeta"/>
    <property type="match status" value="1"/>
</dbReference>
<keyword evidence="3" id="KW-0548">Nucleotidyltransferase</keyword>
<gene>
    <name evidence="9" type="ORF">ACBT_0182</name>
</gene>
<evidence type="ECO:0000256" key="6">
    <source>
        <dbReference type="ARBA" id="ARBA00022840"/>
    </source>
</evidence>
<evidence type="ECO:0000256" key="4">
    <source>
        <dbReference type="ARBA" id="ARBA00022723"/>
    </source>
</evidence>
<dbReference type="KEGG" id="acib:ACBT_0182"/>
<dbReference type="Proteomes" id="UP000509513">
    <property type="component" value="Chromosome"/>
</dbReference>
<dbReference type="GO" id="GO:0046872">
    <property type="term" value="F:metal ion binding"/>
    <property type="evidence" value="ECO:0007669"/>
    <property type="project" value="UniProtKB-KW"/>
</dbReference>
<evidence type="ECO:0000256" key="3">
    <source>
        <dbReference type="ARBA" id="ARBA00022695"/>
    </source>
</evidence>
<dbReference type="InterPro" id="IPR043519">
    <property type="entry name" value="NT_sf"/>
</dbReference>